<evidence type="ECO:0008006" key="5">
    <source>
        <dbReference type="Google" id="ProtNLM"/>
    </source>
</evidence>
<feature type="domain" description="KIB1-4 beta-propeller" evidence="2">
    <location>
        <begin position="95"/>
        <end position="310"/>
    </location>
</feature>
<dbReference type="Proteomes" id="UP001497457">
    <property type="component" value="Chromosome 5rd"/>
</dbReference>
<evidence type="ECO:0000313" key="3">
    <source>
        <dbReference type="EMBL" id="CAL5064568.1"/>
    </source>
</evidence>
<dbReference type="PANTHER" id="PTHR33127:SF77">
    <property type="entry name" value="F-BOX DOMAIN-CONTAINING PROTEIN"/>
    <property type="match status" value="1"/>
</dbReference>
<sequence length="380" mass="43360">MEDTTSTATRQEHGWSSLPSDLLKIIVDLLPWSSHPRFAATCKHWRSAASPFYPAWITPVLLNAAEVGTTNVRYYSPYYHKNFEVAKTLDTPNAKLCCANGHCLTLCQRAGGNDEFIVVHTDLVTGKVYNLFPPEYTSFDFVVYDDGTRRMFGISMIGSLEVYRAVETDDDAWSNWESLYDSDHPKPYYVSPMTNPVFHRGLLYMLCVDGRLAVYEDSRREEGFRILDMPKGFGFECDGYYLFESDEGELMAVLKGNRRGPPVHVVKLNEQSMEWEEVESLEGRALFTGTLTTTMVKTKVKWMQNKIFVPRLYDWPETIHVDLVNREGELAFVPISTGVVQHGGACGTRSIWTHELGPEEASEFWETVKLDYSIWVNFST</sequence>
<dbReference type="EMBL" id="OZ075115">
    <property type="protein sequence ID" value="CAL5064568.1"/>
    <property type="molecule type" value="Genomic_DNA"/>
</dbReference>
<dbReference type="SUPFAM" id="SSF81383">
    <property type="entry name" value="F-box domain"/>
    <property type="match status" value="1"/>
</dbReference>
<protein>
    <recommendedName>
        <fullName evidence="5">F-box domain-containing protein</fullName>
    </recommendedName>
</protein>
<dbReference type="AlphaFoldDB" id="A0ABC9EV13"/>
<gene>
    <name evidence="3" type="ORF">URODEC1_LOCUS99529</name>
</gene>
<feature type="domain" description="F-box" evidence="1">
    <location>
        <begin position="15"/>
        <end position="49"/>
    </location>
</feature>
<evidence type="ECO:0000259" key="2">
    <source>
        <dbReference type="Pfam" id="PF03478"/>
    </source>
</evidence>
<proteinExistence type="predicted"/>
<keyword evidence="4" id="KW-1185">Reference proteome</keyword>
<dbReference type="InterPro" id="IPR001810">
    <property type="entry name" value="F-box_dom"/>
</dbReference>
<dbReference type="Pfam" id="PF03478">
    <property type="entry name" value="Beta-prop_KIB1-4"/>
    <property type="match status" value="1"/>
</dbReference>
<accession>A0ABC9EV13</accession>
<dbReference type="InterPro" id="IPR036047">
    <property type="entry name" value="F-box-like_dom_sf"/>
</dbReference>
<organism evidence="3 4">
    <name type="scientific">Urochloa decumbens</name>
    <dbReference type="NCBI Taxonomy" id="240449"/>
    <lineage>
        <taxon>Eukaryota</taxon>
        <taxon>Viridiplantae</taxon>
        <taxon>Streptophyta</taxon>
        <taxon>Embryophyta</taxon>
        <taxon>Tracheophyta</taxon>
        <taxon>Spermatophyta</taxon>
        <taxon>Magnoliopsida</taxon>
        <taxon>Liliopsida</taxon>
        <taxon>Poales</taxon>
        <taxon>Poaceae</taxon>
        <taxon>PACMAD clade</taxon>
        <taxon>Panicoideae</taxon>
        <taxon>Panicodae</taxon>
        <taxon>Paniceae</taxon>
        <taxon>Melinidinae</taxon>
        <taxon>Urochloa</taxon>
    </lineage>
</organism>
<reference evidence="4" key="1">
    <citation type="submission" date="2024-06" db="EMBL/GenBank/DDBJ databases">
        <authorList>
            <person name="Ryan C."/>
        </authorList>
    </citation>
    <scope>NUCLEOTIDE SEQUENCE [LARGE SCALE GENOMIC DNA]</scope>
</reference>
<dbReference type="Gene3D" id="1.20.1280.50">
    <property type="match status" value="1"/>
</dbReference>
<evidence type="ECO:0000313" key="4">
    <source>
        <dbReference type="Proteomes" id="UP001497457"/>
    </source>
</evidence>
<dbReference type="Pfam" id="PF00646">
    <property type="entry name" value="F-box"/>
    <property type="match status" value="1"/>
</dbReference>
<evidence type="ECO:0000259" key="1">
    <source>
        <dbReference type="Pfam" id="PF00646"/>
    </source>
</evidence>
<name>A0ABC9EV13_9POAL</name>
<reference evidence="3 4" key="2">
    <citation type="submission" date="2024-10" db="EMBL/GenBank/DDBJ databases">
        <authorList>
            <person name="Ryan C."/>
        </authorList>
    </citation>
    <scope>NUCLEOTIDE SEQUENCE [LARGE SCALE GENOMIC DNA]</scope>
</reference>
<dbReference type="InterPro" id="IPR005174">
    <property type="entry name" value="KIB1-4_b-propeller"/>
</dbReference>
<dbReference type="PANTHER" id="PTHR33127">
    <property type="entry name" value="TRANSMEMBRANE PROTEIN"/>
    <property type="match status" value="1"/>
</dbReference>